<evidence type="ECO:0000256" key="8">
    <source>
        <dbReference type="ARBA" id="ARBA00022833"/>
    </source>
</evidence>
<dbReference type="InterPro" id="IPR032678">
    <property type="entry name" value="tRNA-synt_1_cat_dom"/>
</dbReference>
<keyword evidence="5 12" id="KW-0436">Ligase</keyword>
<reference evidence="14 15" key="1">
    <citation type="submission" date="2020-02" db="EMBL/GenBank/DDBJ databases">
        <title>Complete genome sequence of the novel Campylobacter species Candidatus Campylobacter infans.</title>
        <authorList>
            <person name="Duim B."/>
            <person name="Zomer A."/>
            <person name="van der Graaf L."/>
            <person name="Wagenaar J."/>
        </authorList>
    </citation>
    <scope>NUCLEOTIDE SEQUENCE [LARGE SCALE GENOMIC DNA]</scope>
    <source>
        <strain evidence="14 15">19S00001</strain>
    </source>
</reference>
<dbReference type="PANTHER" id="PTHR10890:SF3">
    <property type="entry name" value="CYSTEINE--TRNA LIGASE, CYTOPLASMIC"/>
    <property type="match status" value="1"/>
</dbReference>
<dbReference type="SMART" id="SM00840">
    <property type="entry name" value="DALR_2"/>
    <property type="match status" value="1"/>
</dbReference>
<feature type="short sequence motif" description="'KMSKS' region" evidence="12">
    <location>
        <begin position="266"/>
        <end position="270"/>
    </location>
</feature>
<dbReference type="InterPro" id="IPR014729">
    <property type="entry name" value="Rossmann-like_a/b/a_fold"/>
</dbReference>
<dbReference type="PRINTS" id="PR00983">
    <property type="entry name" value="TRNASYNTHCYS"/>
</dbReference>
<organism evidence="14 15">
    <name type="scientific">Candidatus Campylobacter infans</name>
    <dbReference type="NCBI Taxonomy" id="2561898"/>
    <lineage>
        <taxon>Bacteria</taxon>
        <taxon>Pseudomonadati</taxon>
        <taxon>Campylobacterota</taxon>
        <taxon>Epsilonproteobacteria</taxon>
        <taxon>Campylobacterales</taxon>
        <taxon>Campylobacteraceae</taxon>
        <taxon>Campylobacter</taxon>
    </lineage>
</organism>
<feature type="binding site" evidence="12">
    <location>
        <position position="27"/>
    </location>
    <ligand>
        <name>Zn(2+)</name>
        <dbReference type="ChEBI" id="CHEBI:29105"/>
    </ligand>
</feature>
<dbReference type="EMBL" id="CP049075">
    <property type="protein sequence ID" value="QLI05061.1"/>
    <property type="molecule type" value="Genomic_DNA"/>
</dbReference>
<name>A0A7H9CHB6_9BACT</name>
<dbReference type="Gene3D" id="3.40.50.620">
    <property type="entry name" value="HUPs"/>
    <property type="match status" value="1"/>
</dbReference>
<protein>
    <recommendedName>
        <fullName evidence="12">Cysteine--tRNA ligase</fullName>
        <ecNumber evidence="12">6.1.1.16</ecNumber>
    </recommendedName>
    <alternativeName>
        <fullName evidence="12">Cysteinyl-tRNA synthetase</fullName>
        <shortName evidence="12">CysRS</shortName>
    </alternativeName>
</protein>
<comment type="similarity">
    <text evidence="2 12">Belongs to the class-I aminoacyl-tRNA synthetase family.</text>
</comment>
<dbReference type="Pfam" id="PF09190">
    <property type="entry name" value="DALR_2"/>
    <property type="match status" value="1"/>
</dbReference>
<dbReference type="PANTHER" id="PTHR10890">
    <property type="entry name" value="CYSTEINYL-TRNA SYNTHETASE"/>
    <property type="match status" value="1"/>
</dbReference>
<evidence type="ECO:0000313" key="14">
    <source>
        <dbReference type="EMBL" id="QLI05061.1"/>
    </source>
</evidence>
<evidence type="ECO:0000256" key="1">
    <source>
        <dbReference type="ARBA" id="ARBA00004496"/>
    </source>
</evidence>
<keyword evidence="9 12" id="KW-0067">ATP-binding</keyword>
<dbReference type="RefSeq" id="WP_179975649.1">
    <property type="nucleotide sequence ID" value="NZ_CP049075.1"/>
</dbReference>
<dbReference type="Pfam" id="PF23493">
    <property type="entry name" value="CysS_C"/>
    <property type="match status" value="1"/>
</dbReference>
<gene>
    <name evidence="12 14" type="primary">cysS</name>
    <name evidence="14" type="ORF">CINF_0538</name>
</gene>
<evidence type="ECO:0000256" key="3">
    <source>
        <dbReference type="ARBA" id="ARBA00011245"/>
    </source>
</evidence>
<dbReference type="GO" id="GO:0005829">
    <property type="term" value="C:cytosol"/>
    <property type="evidence" value="ECO:0007669"/>
    <property type="project" value="TreeGrafter"/>
</dbReference>
<feature type="binding site" evidence="12">
    <location>
        <position position="234"/>
    </location>
    <ligand>
        <name>Zn(2+)</name>
        <dbReference type="ChEBI" id="CHEBI:29105"/>
    </ligand>
</feature>
<dbReference type="GO" id="GO:0005524">
    <property type="term" value="F:ATP binding"/>
    <property type="evidence" value="ECO:0007669"/>
    <property type="project" value="UniProtKB-UniRule"/>
</dbReference>
<evidence type="ECO:0000256" key="5">
    <source>
        <dbReference type="ARBA" id="ARBA00022598"/>
    </source>
</evidence>
<feature type="short sequence motif" description="'HIGH' region" evidence="12">
    <location>
        <begin position="29"/>
        <end position="39"/>
    </location>
</feature>
<keyword evidence="7 12" id="KW-0547">Nucleotide-binding</keyword>
<dbReference type="NCBIfam" id="TIGR00435">
    <property type="entry name" value="cysS"/>
    <property type="match status" value="1"/>
</dbReference>
<dbReference type="GO" id="GO:0006423">
    <property type="term" value="P:cysteinyl-tRNA aminoacylation"/>
    <property type="evidence" value="ECO:0007669"/>
    <property type="project" value="UniProtKB-UniRule"/>
</dbReference>
<keyword evidence="6 12" id="KW-0479">Metal-binding</keyword>
<keyword evidence="8 12" id="KW-0862">Zinc</keyword>
<feature type="binding site" evidence="12">
    <location>
        <position position="203"/>
    </location>
    <ligand>
        <name>Zn(2+)</name>
        <dbReference type="ChEBI" id="CHEBI:29105"/>
    </ligand>
</feature>
<dbReference type="CDD" id="cd00672">
    <property type="entry name" value="CysRS_core"/>
    <property type="match status" value="1"/>
</dbReference>
<comment type="catalytic activity">
    <reaction evidence="12">
        <text>tRNA(Cys) + L-cysteine + ATP = L-cysteinyl-tRNA(Cys) + AMP + diphosphate</text>
        <dbReference type="Rhea" id="RHEA:17773"/>
        <dbReference type="Rhea" id="RHEA-COMP:9661"/>
        <dbReference type="Rhea" id="RHEA-COMP:9679"/>
        <dbReference type="ChEBI" id="CHEBI:30616"/>
        <dbReference type="ChEBI" id="CHEBI:33019"/>
        <dbReference type="ChEBI" id="CHEBI:35235"/>
        <dbReference type="ChEBI" id="CHEBI:78442"/>
        <dbReference type="ChEBI" id="CHEBI:78517"/>
        <dbReference type="ChEBI" id="CHEBI:456215"/>
        <dbReference type="EC" id="6.1.1.16"/>
    </reaction>
</comment>
<dbReference type="InterPro" id="IPR015803">
    <property type="entry name" value="Cys-tRNA-ligase"/>
</dbReference>
<evidence type="ECO:0000256" key="4">
    <source>
        <dbReference type="ARBA" id="ARBA00022490"/>
    </source>
</evidence>
<keyword evidence="15" id="KW-1185">Reference proteome</keyword>
<dbReference type="AlphaFoldDB" id="A0A7H9CHB6"/>
<dbReference type="InterPro" id="IPR056411">
    <property type="entry name" value="CysS_C"/>
</dbReference>
<dbReference type="KEGG" id="cinf:CINF_0538"/>
<dbReference type="GO" id="GO:0008270">
    <property type="term" value="F:zinc ion binding"/>
    <property type="evidence" value="ECO:0007669"/>
    <property type="project" value="UniProtKB-UniRule"/>
</dbReference>
<dbReference type="InterPro" id="IPR015273">
    <property type="entry name" value="Cys-tRNA-synt_Ia_DALR"/>
</dbReference>
<feature type="binding site" evidence="12">
    <location>
        <position position="238"/>
    </location>
    <ligand>
        <name>Zn(2+)</name>
        <dbReference type="ChEBI" id="CHEBI:29105"/>
    </ligand>
</feature>
<sequence length="462" mass="52530">MKFYDSHLKKQVDFKPTNEGEANIYLCGPTVYDDAHLGHARSAISFDLLRRVLLALGFKVRFVRNYTDIDDKILHKMSATGASLEQITTQYIASFEADMSALNVLEPDFKPRATEYISAIISYIQMLFKNGFAYEIKDDGIYFDSGRDSKYLSLSARKDENKQARVQNNNLKRDEKDFVLWKFDEKYYDSPFGKGRPGWHSECVAMIREIFGKNSKGDYEIDIHAGGADLLFPHHENEAAQCRCAYNKNLSKYWLHNGFVQINNEKMSKSLGNSFFIKDALKHAPGEALRFYLMAAHYRCNFNYSLDDLSAAKKRLDKIYRLKLRLNGAKPDKVNENFKNEILSALSDDLNISSALASVDEMVNNANAALDNDGKNKILKAQISADLAFVAEIFGILQTDENEWFRWGVSAALKAQITQLINERNLAKTAKNYAKADEIRTRLSELGISIMDTPSGVSWQKD</sequence>
<dbReference type="InterPro" id="IPR009080">
    <property type="entry name" value="tRNAsynth_Ia_anticodon-bd"/>
</dbReference>
<keyword evidence="10 12" id="KW-0648">Protein biosynthesis</keyword>
<evidence type="ECO:0000256" key="7">
    <source>
        <dbReference type="ARBA" id="ARBA00022741"/>
    </source>
</evidence>
<accession>A0A7H9CHB6</accession>
<dbReference type="GO" id="GO:0004817">
    <property type="term" value="F:cysteine-tRNA ligase activity"/>
    <property type="evidence" value="ECO:0007669"/>
    <property type="project" value="UniProtKB-UniRule"/>
</dbReference>
<dbReference type="HAMAP" id="MF_00041">
    <property type="entry name" value="Cys_tRNA_synth"/>
    <property type="match status" value="1"/>
</dbReference>
<evidence type="ECO:0000313" key="15">
    <source>
        <dbReference type="Proteomes" id="UP000509414"/>
    </source>
</evidence>
<evidence type="ECO:0000256" key="9">
    <source>
        <dbReference type="ARBA" id="ARBA00022840"/>
    </source>
</evidence>
<keyword evidence="4 12" id="KW-0963">Cytoplasm</keyword>
<evidence type="ECO:0000256" key="11">
    <source>
        <dbReference type="ARBA" id="ARBA00023146"/>
    </source>
</evidence>
<feature type="binding site" evidence="12">
    <location>
        <position position="269"/>
    </location>
    <ligand>
        <name>ATP</name>
        <dbReference type="ChEBI" id="CHEBI:30616"/>
    </ligand>
</feature>
<dbReference type="Pfam" id="PF01406">
    <property type="entry name" value="tRNA-synt_1e"/>
    <property type="match status" value="1"/>
</dbReference>
<evidence type="ECO:0000256" key="6">
    <source>
        <dbReference type="ARBA" id="ARBA00022723"/>
    </source>
</evidence>
<comment type="cofactor">
    <cofactor evidence="12">
        <name>Zn(2+)</name>
        <dbReference type="ChEBI" id="CHEBI:29105"/>
    </cofactor>
    <text evidence="12">Binds 1 zinc ion per subunit.</text>
</comment>
<dbReference type="Proteomes" id="UP000509414">
    <property type="component" value="Chromosome"/>
</dbReference>
<feature type="domain" description="Cysteinyl-tRNA synthetase class Ia DALR" evidence="13">
    <location>
        <begin position="341"/>
        <end position="405"/>
    </location>
</feature>
<dbReference type="SUPFAM" id="SSF52374">
    <property type="entry name" value="Nucleotidylyl transferase"/>
    <property type="match status" value="1"/>
</dbReference>
<evidence type="ECO:0000256" key="12">
    <source>
        <dbReference type="HAMAP-Rule" id="MF_00041"/>
    </source>
</evidence>
<evidence type="ECO:0000259" key="13">
    <source>
        <dbReference type="SMART" id="SM00840"/>
    </source>
</evidence>
<evidence type="ECO:0000256" key="2">
    <source>
        <dbReference type="ARBA" id="ARBA00005594"/>
    </source>
</evidence>
<dbReference type="EC" id="6.1.1.16" evidence="12"/>
<dbReference type="Gene3D" id="1.20.120.1910">
    <property type="entry name" value="Cysteine-tRNA ligase, C-terminal anti-codon recognition domain"/>
    <property type="match status" value="1"/>
</dbReference>
<comment type="subcellular location">
    <subcellularLocation>
        <location evidence="1 12">Cytoplasm</location>
    </subcellularLocation>
</comment>
<comment type="subunit">
    <text evidence="3 12">Monomer.</text>
</comment>
<dbReference type="InterPro" id="IPR024909">
    <property type="entry name" value="Cys-tRNA/MSH_ligase"/>
</dbReference>
<dbReference type="SUPFAM" id="SSF47323">
    <property type="entry name" value="Anticodon-binding domain of a subclass of class I aminoacyl-tRNA synthetases"/>
    <property type="match status" value="1"/>
</dbReference>
<keyword evidence="11 12" id="KW-0030">Aminoacyl-tRNA synthetase</keyword>
<evidence type="ECO:0000256" key="10">
    <source>
        <dbReference type="ARBA" id="ARBA00022917"/>
    </source>
</evidence>
<proteinExistence type="inferred from homology"/>